<sequence length="317" mass="33898">METDVPPEAPEHCPGTQSEAAGKASACAGCPNQNICASGEARGPDPGIKAVKDRLSTVKYKILVLSGKGGVGKSTLTSLLARALAKKDEEKNVGVLDFDICGPSQPRVFGVLQETVHNSGSGWSPVFVDDNLCLMSIGFFIDPDDAVIWRGPKKNGMIQKFLSETDWGSSLDYLLMDTPPGTSDEHLSAHNYLKECDLTGAIIITTPQEVALLDVRKEINFCRKVGIPVLGVIENMTLFVCPKCKHQSEIFPARTGGAQKMCNDLKLKLLGSMPLDPRLARACDEGKDFLVDETAQSPAAQALASIVNNLLQSLGAS</sequence>
<dbReference type="SUPFAM" id="SSF52540">
    <property type="entry name" value="P-loop containing nucleoside triphosphate hydrolases"/>
    <property type="match status" value="1"/>
</dbReference>
<keyword evidence="5 8" id="KW-0067">ATP-binding</keyword>
<evidence type="ECO:0000256" key="5">
    <source>
        <dbReference type="ARBA" id="ARBA00022840"/>
    </source>
</evidence>
<protein>
    <recommendedName>
        <fullName evidence="8">Cytosolic Fe-S cluster assembly factor NUBP1 homolog</fullName>
    </recommendedName>
</protein>
<dbReference type="InterPro" id="IPR019591">
    <property type="entry name" value="Mrp/NBP35_ATP-bd"/>
</dbReference>
<dbReference type="InterPro" id="IPR028601">
    <property type="entry name" value="NUBP1/Nbp35"/>
</dbReference>
<dbReference type="Gene3D" id="3.40.50.300">
    <property type="entry name" value="P-loop containing nucleotide triphosphate hydrolases"/>
    <property type="match status" value="1"/>
</dbReference>
<feature type="binding site" evidence="8">
    <location>
        <position position="36"/>
    </location>
    <ligand>
        <name>[4Fe-4S] cluster</name>
        <dbReference type="ChEBI" id="CHEBI:49883"/>
        <label>1</label>
    </ligand>
</feature>
<dbReference type="Pfam" id="PF10609">
    <property type="entry name" value="ParA"/>
    <property type="match status" value="1"/>
</dbReference>
<feature type="binding site" evidence="8">
    <location>
        <position position="30"/>
    </location>
    <ligand>
        <name>[4Fe-4S] cluster</name>
        <dbReference type="ChEBI" id="CHEBI:49883"/>
        <label>1</label>
    </ligand>
</feature>
<comment type="cofactor">
    <cofactor evidence="8">
        <name>[4Fe-4S] cluster</name>
        <dbReference type="ChEBI" id="CHEBI:49883"/>
    </cofactor>
    <text evidence="8">Binds 4 [4Fe-4S] clusters per heterotetramer. Contains two stable clusters in the N-termini of NUBP1 and two labile, bridging clusters between subunits of the NUBP1-NUBP2 heterotetramer.</text>
</comment>
<proteinExistence type="inferred from homology"/>
<evidence type="ECO:0000256" key="2">
    <source>
        <dbReference type="ARBA" id="ARBA00022490"/>
    </source>
</evidence>
<organism evidence="9">
    <name type="scientific">Xenopsylla cheopis</name>
    <name type="common">Oriental rat flea</name>
    <name type="synonym">Pulex cheopis</name>
    <dbReference type="NCBI Taxonomy" id="163159"/>
    <lineage>
        <taxon>Eukaryota</taxon>
        <taxon>Metazoa</taxon>
        <taxon>Ecdysozoa</taxon>
        <taxon>Arthropoda</taxon>
        <taxon>Hexapoda</taxon>
        <taxon>Insecta</taxon>
        <taxon>Pterygota</taxon>
        <taxon>Neoptera</taxon>
        <taxon>Endopterygota</taxon>
        <taxon>Siphonaptera</taxon>
        <taxon>Pulicidae</taxon>
        <taxon>Xenopsyllinae</taxon>
        <taxon>Xenopsylla</taxon>
    </lineage>
</organism>
<dbReference type="EMBL" id="GIIL01001286">
    <property type="protein sequence ID" value="NOV45012.1"/>
    <property type="molecule type" value="Transcribed_RNA"/>
</dbReference>
<evidence type="ECO:0000256" key="3">
    <source>
        <dbReference type="ARBA" id="ARBA00022723"/>
    </source>
</evidence>
<evidence type="ECO:0000256" key="6">
    <source>
        <dbReference type="ARBA" id="ARBA00023004"/>
    </source>
</evidence>
<comment type="subcellular location">
    <subcellularLocation>
        <location evidence="8">Cytoplasm</location>
    </subcellularLocation>
</comment>
<dbReference type="HAMAP" id="MF_02040">
    <property type="entry name" value="Mrp_NBP35"/>
    <property type="match status" value="1"/>
</dbReference>
<dbReference type="GO" id="GO:0005524">
    <property type="term" value="F:ATP binding"/>
    <property type="evidence" value="ECO:0007669"/>
    <property type="project" value="UniProtKB-KW"/>
</dbReference>
<accession>A0A6M2DFM0</accession>
<dbReference type="PANTHER" id="PTHR23264:SF35">
    <property type="entry name" value="CYTOSOLIC FE-S CLUSTER ASSEMBLY FACTOR NUBP1"/>
    <property type="match status" value="1"/>
</dbReference>
<dbReference type="GO" id="GO:0140663">
    <property type="term" value="F:ATP-dependent FeS chaperone activity"/>
    <property type="evidence" value="ECO:0007669"/>
    <property type="project" value="InterPro"/>
</dbReference>
<dbReference type="PANTHER" id="PTHR23264">
    <property type="entry name" value="NUCLEOTIDE-BINDING PROTEIN NBP35 YEAST -RELATED"/>
    <property type="match status" value="1"/>
</dbReference>
<reference evidence="9" key="1">
    <citation type="submission" date="2020-03" db="EMBL/GenBank/DDBJ databases">
        <title>Transcriptomic Profiling of the Digestive Tract of the Rat Flea, Xenopsylla cheopis, Following Blood Feeding and Infection with Yersinia pestis.</title>
        <authorList>
            <person name="Bland D.M."/>
            <person name="Martens C.A."/>
            <person name="Virtaneva K."/>
            <person name="Kanakabandi K."/>
            <person name="Long D."/>
            <person name="Rosenke R."/>
            <person name="Saturday G.A."/>
            <person name="Hoyt F.H."/>
            <person name="Bruno D.P."/>
            <person name="Ribeiro J.M.C."/>
            <person name="Hinnebusch J."/>
        </authorList>
    </citation>
    <scope>NUCLEOTIDE SEQUENCE</scope>
</reference>
<keyword evidence="1 8" id="KW-0004">4Fe-4S</keyword>
<dbReference type="GO" id="GO:0051539">
    <property type="term" value="F:4 iron, 4 sulfur cluster binding"/>
    <property type="evidence" value="ECO:0007669"/>
    <property type="project" value="UniProtKB-UniRule"/>
</dbReference>
<feature type="binding site" evidence="8">
    <location>
        <position position="27"/>
    </location>
    <ligand>
        <name>[4Fe-4S] cluster</name>
        <dbReference type="ChEBI" id="CHEBI:49883"/>
        <label>1</label>
    </ligand>
</feature>
<feature type="binding site" evidence="8">
    <location>
        <position position="241"/>
    </location>
    <ligand>
        <name>[4Fe-4S] cluster</name>
        <dbReference type="ChEBI" id="CHEBI:49883"/>
        <label>2</label>
        <note>ligand shared with heterodimeric partner</note>
    </ligand>
</feature>
<evidence type="ECO:0000256" key="1">
    <source>
        <dbReference type="ARBA" id="ARBA00022485"/>
    </source>
</evidence>
<evidence type="ECO:0000256" key="8">
    <source>
        <dbReference type="HAMAP-Rule" id="MF_03038"/>
    </source>
</evidence>
<dbReference type="CDD" id="cd02037">
    <property type="entry name" value="Mrp_NBP35"/>
    <property type="match status" value="1"/>
</dbReference>
<feature type="binding site" evidence="8">
    <location>
        <begin position="67"/>
        <end position="74"/>
    </location>
    <ligand>
        <name>ATP</name>
        <dbReference type="ChEBI" id="CHEBI:30616"/>
    </ligand>
</feature>
<feature type="binding site" evidence="8">
    <location>
        <position position="244"/>
    </location>
    <ligand>
        <name>[4Fe-4S] cluster</name>
        <dbReference type="ChEBI" id="CHEBI:49883"/>
        <label>2</label>
        <note>ligand shared with heterodimeric partner</note>
    </ligand>
</feature>
<dbReference type="GO" id="GO:0016226">
    <property type="term" value="P:iron-sulfur cluster assembly"/>
    <property type="evidence" value="ECO:0007669"/>
    <property type="project" value="UniProtKB-UniRule"/>
</dbReference>
<comment type="subunit">
    <text evidence="8">Heterotetramer of 2 NUBP1 and 2 NUBP2 chains.</text>
</comment>
<name>A0A6M2DFM0_XENCH</name>
<dbReference type="HAMAP" id="MF_03038">
    <property type="entry name" value="NUBP1"/>
    <property type="match status" value="1"/>
</dbReference>
<evidence type="ECO:0000256" key="4">
    <source>
        <dbReference type="ARBA" id="ARBA00022741"/>
    </source>
</evidence>
<dbReference type="GO" id="GO:0046872">
    <property type="term" value="F:metal ion binding"/>
    <property type="evidence" value="ECO:0007669"/>
    <property type="project" value="UniProtKB-KW"/>
</dbReference>
<keyword evidence="3 8" id="KW-0479">Metal-binding</keyword>
<dbReference type="InterPro" id="IPR033756">
    <property type="entry name" value="YlxH/NBP35"/>
</dbReference>
<keyword evidence="7 8" id="KW-0411">Iron-sulfur</keyword>
<evidence type="ECO:0000313" key="9">
    <source>
        <dbReference type="EMBL" id="NOV45012.1"/>
    </source>
</evidence>
<comment type="similarity">
    <text evidence="8">Belongs to the Mrp/NBP35 ATP-binding proteins family. NUBP1/NBP35 subfamily.</text>
</comment>
<evidence type="ECO:0000256" key="7">
    <source>
        <dbReference type="ARBA" id="ARBA00023014"/>
    </source>
</evidence>
<dbReference type="AlphaFoldDB" id="A0A6M2DFM0"/>
<feature type="binding site" evidence="8">
    <location>
        <position position="13"/>
    </location>
    <ligand>
        <name>[4Fe-4S] cluster</name>
        <dbReference type="ChEBI" id="CHEBI:49883"/>
        <label>1</label>
    </ligand>
</feature>
<comment type="function">
    <text evidence="8">Component of the cytosolic iron-sulfur (Fe/S) protein assembly (CIA) machinery. Required for maturation of extramitochondrial Fe-S proteins. The NUBP1-NUBP2 heterotetramer forms a Fe-S scaffold complex, mediating the de novo assembly of an Fe-S cluster and its transfer to target apoproteins.</text>
</comment>
<dbReference type="InterPro" id="IPR027417">
    <property type="entry name" value="P-loop_NTPase"/>
</dbReference>
<keyword evidence="2 8" id="KW-0963">Cytoplasm</keyword>
<dbReference type="GO" id="GO:0005829">
    <property type="term" value="C:cytosol"/>
    <property type="evidence" value="ECO:0007669"/>
    <property type="project" value="TreeGrafter"/>
</dbReference>
<keyword evidence="4 8" id="KW-0547">Nucleotide-binding</keyword>
<dbReference type="FunFam" id="3.40.50.300:FF:001119">
    <property type="entry name" value="Iron-sulfur cluster carrier protein"/>
    <property type="match status" value="1"/>
</dbReference>
<keyword evidence="6 8" id="KW-0408">Iron</keyword>